<feature type="non-terminal residue" evidence="1">
    <location>
        <position position="1"/>
    </location>
</feature>
<comment type="caution">
    <text evidence="1">The sequence shown here is derived from an EMBL/GenBank/DDBJ whole genome shotgun (WGS) entry which is preliminary data.</text>
</comment>
<dbReference type="Proteomes" id="UP000198287">
    <property type="component" value="Unassembled WGS sequence"/>
</dbReference>
<evidence type="ECO:0000313" key="1">
    <source>
        <dbReference type="EMBL" id="OXA48624.1"/>
    </source>
</evidence>
<gene>
    <name evidence="1" type="ORF">Fcan01_16371</name>
</gene>
<sequence>KIFNLNRCIPVIPKSTSGKLYEIETNQNCISIYSQENCGGKFIRFQSGNWSSHIRNMQAHRDLLRKNEVLMVASIGPCFDKCDPRNWAGMRSDVPVNVTLFNDRGYTGNSASHTISAMECITIPDLENTWVSIKISGSASSSCVELHDDDSCGGNAVQLRPGYPYLDYLFRWGYYSLGDPAIHPKSVSLCGRSCPLGGRS</sequence>
<protein>
    <submittedName>
        <fullName evidence="1">Uncharacterized protein</fullName>
    </submittedName>
</protein>
<name>A0A226DUY6_FOLCA</name>
<proteinExistence type="predicted"/>
<evidence type="ECO:0000313" key="2">
    <source>
        <dbReference type="Proteomes" id="UP000198287"/>
    </source>
</evidence>
<reference evidence="1 2" key="1">
    <citation type="submission" date="2015-12" db="EMBL/GenBank/DDBJ databases">
        <title>The genome of Folsomia candida.</title>
        <authorList>
            <person name="Faddeeva A."/>
            <person name="Derks M.F."/>
            <person name="Anvar Y."/>
            <person name="Smit S."/>
            <person name="Van Straalen N."/>
            <person name="Roelofs D."/>
        </authorList>
    </citation>
    <scope>NUCLEOTIDE SEQUENCE [LARGE SCALE GENOMIC DNA]</scope>
    <source>
        <strain evidence="1 2">VU population</strain>
        <tissue evidence="1">Whole body</tissue>
    </source>
</reference>
<keyword evidence="2" id="KW-1185">Reference proteome</keyword>
<dbReference type="AlphaFoldDB" id="A0A226DUY6"/>
<organism evidence="1 2">
    <name type="scientific">Folsomia candida</name>
    <name type="common">Springtail</name>
    <dbReference type="NCBI Taxonomy" id="158441"/>
    <lineage>
        <taxon>Eukaryota</taxon>
        <taxon>Metazoa</taxon>
        <taxon>Ecdysozoa</taxon>
        <taxon>Arthropoda</taxon>
        <taxon>Hexapoda</taxon>
        <taxon>Collembola</taxon>
        <taxon>Entomobryomorpha</taxon>
        <taxon>Isotomoidea</taxon>
        <taxon>Isotomidae</taxon>
        <taxon>Proisotominae</taxon>
        <taxon>Folsomia</taxon>
    </lineage>
</organism>
<dbReference type="EMBL" id="LNIX01000011">
    <property type="protein sequence ID" value="OXA48624.1"/>
    <property type="molecule type" value="Genomic_DNA"/>
</dbReference>
<accession>A0A226DUY6</accession>